<dbReference type="Proteomes" id="UP000828011">
    <property type="component" value="Segment"/>
</dbReference>
<keyword evidence="2" id="KW-1185">Reference proteome</keyword>
<accession>A0AAE7RXH3</accession>
<protein>
    <submittedName>
        <fullName evidence="1">Uncharacterized protein</fullName>
    </submittedName>
</protein>
<reference evidence="1 2" key="1">
    <citation type="submission" date="2021-04" db="EMBL/GenBank/DDBJ databases">
        <authorList>
            <person name="Shkoporov A.N."/>
            <person name="Stockdale S.R."/>
            <person name="Guerin E."/>
            <person name="Ross R.P."/>
            <person name="Hill C."/>
        </authorList>
    </citation>
    <scope>NUCLEOTIDE SEQUENCE [LARGE SCALE GENOMIC DNA]</scope>
    <source>
        <strain evidence="2">cr35_1</strain>
    </source>
</reference>
<sequence length="136" mass="15588">MYPRTLWIAIVESEEDIQFLCKKFSILEITPEFNKILENAQDAMTNAYHDDVVAECRPVIQNFNYFTGILCIIYKPELVDSANIAHESVHISDYYFEITGMNNEDFSTGGNEGYAYLVGWVAGCFVKVMKEYGKTK</sequence>
<proteinExistence type="predicted"/>
<dbReference type="GeneID" id="75687777"/>
<evidence type="ECO:0000313" key="2">
    <source>
        <dbReference type="Proteomes" id="UP000828011"/>
    </source>
</evidence>
<dbReference type="RefSeq" id="YP_010510264.1">
    <property type="nucleotide sequence ID" value="NC_067217.1"/>
</dbReference>
<organism evidence="1 2">
    <name type="scientific">uncultured phage cr35_1</name>
    <dbReference type="NCBI Taxonomy" id="2986408"/>
    <lineage>
        <taxon>Viruses</taxon>
        <taxon>Duplodnaviria</taxon>
        <taxon>Heunggongvirae</taxon>
        <taxon>Uroviricota</taxon>
        <taxon>Caudoviricetes</taxon>
        <taxon>Crassvirales</taxon>
        <taxon>Suoliviridae</taxon>
        <taxon>Bearivirinae</taxon>
        <taxon>Afonbuvirus</taxon>
        <taxon>Afonbuvirus coli</taxon>
    </lineage>
</organism>
<dbReference type="EMBL" id="MZ130499">
    <property type="protein sequence ID" value="QWM91324.1"/>
    <property type="molecule type" value="Genomic_DNA"/>
</dbReference>
<evidence type="ECO:0000313" key="1">
    <source>
        <dbReference type="EMBL" id="QWM91324.1"/>
    </source>
</evidence>
<gene>
    <name evidence="1" type="primary">gp_77147</name>
</gene>
<name>A0AAE7RXH3_9CAUD</name>
<dbReference type="KEGG" id="vg:75687777"/>